<evidence type="ECO:0000259" key="3">
    <source>
        <dbReference type="PROSITE" id="PS50887"/>
    </source>
</evidence>
<dbReference type="SUPFAM" id="SSF55073">
    <property type="entry name" value="Nucleotide cyclase"/>
    <property type="match status" value="1"/>
</dbReference>
<dbReference type="PANTHER" id="PTHR45138">
    <property type="entry name" value="REGULATORY COMPONENTS OF SENSORY TRANSDUCTION SYSTEM"/>
    <property type="match status" value="1"/>
</dbReference>
<dbReference type="EMBL" id="JABFNT010000045">
    <property type="protein sequence ID" value="NOJ79795.1"/>
    <property type="molecule type" value="Genomic_DNA"/>
</dbReference>
<comment type="catalytic activity">
    <reaction evidence="2">
        <text>2 GTP = 3',3'-c-di-GMP + 2 diphosphate</text>
        <dbReference type="Rhea" id="RHEA:24898"/>
        <dbReference type="ChEBI" id="CHEBI:33019"/>
        <dbReference type="ChEBI" id="CHEBI:37565"/>
        <dbReference type="ChEBI" id="CHEBI:58805"/>
        <dbReference type="EC" id="2.7.7.65"/>
    </reaction>
</comment>
<accession>A0A7Y4IJK6</accession>
<dbReference type="GO" id="GO:0005886">
    <property type="term" value="C:plasma membrane"/>
    <property type="evidence" value="ECO:0007669"/>
    <property type="project" value="TreeGrafter"/>
</dbReference>
<dbReference type="EC" id="2.7.7.65" evidence="1"/>
<dbReference type="GO" id="GO:1902201">
    <property type="term" value="P:negative regulation of bacterial-type flagellum-dependent cell motility"/>
    <property type="evidence" value="ECO:0007669"/>
    <property type="project" value="TreeGrafter"/>
</dbReference>
<reference evidence="4 5" key="1">
    <citation type="submission" date="2020-05" db="EMBL/GenBank/DDBJ databases">
        <authorList>
            <person name="Whitworth D."/>
        </authorList>
    </citation>
    <scope>NUCLEOTIDE SEQUENCE [LARGE SCALE GENOMIC DNA]</scope>
    <source>
        <strain evidence="4 5">AM005</strain>
    </source>
</reference>
<dbReference type="Proteomes" id="UP000533080">
    <property type="component" value="Unassembled WGS sequence"/>
</dbReference>
<sequence length="290" mass="32267">MLEQTRAIQRTYPARGGTLESVKERQMVLSLIMRGMLNGPDTRTSPYANAYTNNIHDIANNMEQVIRIERTRVTEAILNGEYVNIEIGHLGRLRLYELQDQLRATRLREAFGILYDGRYVERDLSVAIMNCRTDDPVSLAYLDMNGLKAFNEDGDHATGDTAIKAFFHAIEEALSGEGEAYRKGGDEVVVIFPGVEIDAARQHLRRALLSISKEEVSVKGEGRRLTASCGLLSINNPQTDAESELQQADHLQKKAKEASKLSDGSRTSALIVPDEEVELLQLRPSIPANT</sequence>
<dbReference type="InterPro" id="IPR029787">
    <property type="entry name" value="Nucleotide_cyclase"/>
</dbReference>
<evidence type="ECO:0000313" key="4">
    <source>
        <dbReference type="EMBL" id="NOJ79795.1"/>
    </source>
</evidence>
<dbReference type="InterPro" id="IPR043128">
    <property type="entry name" value="Rev_trsase/Diguanyl_cyclase"/>
</dbReference>
<dbReference type="GO" id="GO:0052621">
    <property type="term" value="F:diguanylate cyclase activity"/>
    <property type="evidence" value="ECO:0007669"/>
    <property type="project" value="UniProtKB-EC"/>
</dbReference>
<name>A0A7Y4IJK6_MYXXA</name>
<comment type="caution">
    <text evidence="4">The sequence shown here is derived from an EMBL/GenBank/DDBJ whole genome shotgun (WGS) entry which is preliminary data.</text>
</comment>
<organism evidence="4 5">
    <name type="scientific">Myxococcus xanthus</name>
    <dbReference type="NCBI Taxonomy" id="34"/>
    <lineage>
        <taxon>Bacteria</taxon>
        <taxon>Pseudomonadati</taxon>
        <taxon>Myxococcota</taxon>
        <taxon>Myxococcia</taxon>
        <taxon>Myxococcales</taxon>
        <taxon>Cystobacterineae</taxon>
        <taxon>Myxococcaceae</taxon>
        <taxon>Myxococcus</taxon>
    </lineage>
</organism>
<dbReference type="PROSITE" id="PS50887">
    <property type="entry name" value="GGDEF"/>
    <property type="match status" value="1"/>
</dbReference>
<dbReference type="PANTHER" id="PTHR45138:SF9">
    <property type="entry name" value="DIGUANYLATE CYCLASE DGCM-RELATED"/>
    <property type="match status" value="1"/>
</dbReference>
<dbReference type="SMART" id="SM00267">
    <property type="entry name" value="GGDEF"/>
    <property type="match status" value="1"/>
</dbReference>
<dbReference type="InterPro" id="IPR050469">
    <property type="entry name" value="Diguanylate_Cyclase"/>
</dbReference>
<dbReference type="Pfam" id="PF00990">
    <property type="entry name" value="GGDEF"/>
    <property type="match status" value="1"/>
</dbReference>
<evidence type="ECO:0000313" key="5">
    <source>
        <dbReference type="Proteomes" id="UP000533080"/>
    </source>
</evidence>
<dbReference type="CDD" id="cd01949">
    <property type="entry name" value="GGDEF"/>
    <property type="match status" value="1"/>
</dbReference>
<dbReference type="InterPro" id="IPR000160">
    <property type="entry name" value="GGDEF_dom"/>
</dbReference>
<proteinExistence type="predicted"/>
<evidence type="ECO:0000256" key="2">
    <source>
        <dbReference type="ARBA" id="ARBA00034247"/>
    </source>
</evidence>
<dbReference type="RefSeq" id="WP_171442041.1">
    <property type="nucleotide sequence ID" value="NZ_JABFNS010000041.1"/>
</dbReference>
<dbReference type="NCBIfam" id="TIGR00254">
    <property type="entry name" value="GGDEF"/>
    <property type="match status" value="1"/>
</dbReference>
<dbReference type="Gene3D" id="3.30.70.270">
    <property type="match status" value="1"/>
</dbReference>
<feature type="domain" description="GGDEF" evidence="3">
    <location>
        <begin position="135"/>
        <end position="273"/>
    </location>
</feature>
<dbReference type="AlphaFoldDB" id="A0A7Y4IJK6"/>
<dbReference type="GO" id="GO:0043709">
    <property type="term" value="P:cell adhesion involved in single-species biofilm formation"/>
    <property type="evidence" value="ECO:0007669"/>
    <property type="project" value="TreeGrafter"/>
</dbReference>
<evidence type="ECO:0000256" key="1">
    <source>
        <dbReference type="ARBA" id="ARBA00012528"/>
    </source>
</evidence>
<protein>
    <recommendedName>
        <fullName evidence="1">diguanylate cyclase</fullName>
        <ecNumber evidence="1">2.7.7.65</ecNumber>
    </recommendedName>
</protein>
<gene>
    <name evidence="4" type="ORF">HNV28_15845</name>
</gene>